<dbReference type="Proteomes" id="UP000076962">
    <property type="component" value="Unassembled WGS sequence"/>
</dbReference>
<keyword evidence="2" id="KW-1185">Reference proteome</keyword>
<feature type="non-terminal residue" evidence="1">
    <location>
        <position position="173"/>
    </location>
</feature>
<gene>
    <name evidence="1" type="ORF">THIOM_003197</name>
</gene>
<accession>A0A176RZ33</accession>
<dbReference type="AlphaFoldDB" id="A0A176RZ33"/>
<evidence type="ECO:0000313" key="1">
    <source>
        <dbReference type="EMBL" id="OAD21052.1"/>
    </source>
</evidence>
<protein>
    <submittedName>
        <fullName evidence="1">Uncharacterized protein</fullName>
    </submittedName>
</protein>
<sequence>MSTAIIFRKGLCSILNSAVIDILAKSTGTDKALDLLKANFTFTAAEIAASFQDSHARALAAISAGLVSSEQERGFWKKLLESRIDNEFSQRIEQDYLLPFAQDWSTEALSKFRQTALEQCKRLAKCTLFQAENVPLTESELASFVTETGTFAITDLVLAQVERHSVPLLRFNP</sequence>
<organism evidence="1 2">
    <name type="scientific">Candidatus Thiomargarita nelsonii</name>
    <dbReference type="NCBI Taxonomy" id="1003181"/>
    <lineage>
        <taxon>Bacteria</taxon>
        <taxon>Pseudomonadati</taxon>
        <taxon>Pseudomonadota</taxon>
        <taxon>Gammaproteobacteria</taxon>
        <taxon>Thiotrichales</taxon>
        <taxon>Thiotrichaceae</taxon>
        <taxon>Thiomargarita</taxon>
    </lineage>
</organism>
<comment type="caution">
    <text evidence="1">The sequence shown here is derived from an EMBL/GenBank/DDBJ whole genome shotgun (WGS) entry which is preliminary data.</text>
</comment>
<evidence type="ECO:0000313" key="2">
    <source>
        <dbReference type="Proteomes" id="UP000076962"/>
    </source>
</evidence>
<proteinExistence type="predicted"/>
<reference evidence="1 2" key="1">
    <citation type="submission" date="2016-05" db="EMBL/GenBank/DDBJ databases">
        <title>Single-cell genome of chain-forming Candidatus Thiomargarita nelsonii and comparison to other large sulfur-oxidizing bacteria.</title>
        <authorList>
            <person name="Winkel M."/>
            <person name="Salman V."/>
            <person name="Woyke T."/>
            <person name="Schulz-Vogt H."/>
            <person name="Richter M."/>
            <person name="Flood B."/>
            <person name="Bailey J."/>
            <person name="Amann R."/>
            <person name="Mussmann M."/>
        </authorList>
    </citation>
    <scope>NUCLEOTIDE SEQUENCE [LARGE SCALE GENOMIC DNA]</scope>
    <source>
        <strain evidence="1 2">THI036</strain>
    </source>
</reference>
<name>A0A176RZ33_9GAMM</name>
<dbReference type="EMBL" id="LUTY01001907">
    <property type="protein sequence ID" value="OAD21052.1"/>
    <property type="molecule type" value="Genomic_DNA"/>
</dbReference>